<proteinExistence type="predicted"/>
<dbReference type="Proteomes" id="UP000654471">
    <property type="component" value="Unassembled WGS sequence"/>
</dbReference>
<dbReference type="Pfam" id="PF00326">
    <property type="entry name" value="Peptidase_S9"/>
    <property type="match status" value="1"/>
</dbReference>
<feature type="region of interest" description="Disordered" evidence="1">
    <location>
        <begin position="386"/>
        <end position="415"/>
    </location>
</feature>
<dbReference type="InterPro" id="IPR029058">
    <property type="entry name" value="AB_hydrolase_fold"/>
</dbReference>
<keyword evidence="5" id="KW-1185">Reference proteome</keyword>
<evidence type="ECO:0000259" key="3">
    <source>
        <dbReference type="Pfam" id="PF00930"/>
    </source>
</evidence>
<dbReference type="InterPro" id="IPR001375">
    <property type="entry name" value="Peptidase_S9_cat"/>
</dbReference>
<name>A0ABQ2V1L7_9ACTN</name>
<dbReference type="PANTHER" id="PTHR11731:SF193">
    <property type="entry name" value="DIPEPTIDYL PEPTIDASE 9"/>
    <property type="match status" value="1"/>
</dbReference>
<reference evidence="5" key="1">
    <citation type="journal article" date="2019" name="Int. J. Syst. Evol. Microbiol.">
        <title>The Global Catalogue of Microorganisms (GCM) 10K type strain sequencing project: providing services to taxonomists for standard genome sequencing and annotation.</title>
        <authorList>
            <consortium name="The Broad Institute Genomics Platform"/>
            <consortium name="The Broad Institute Genome Sequencing Center for Infectious Disease"/>
            <person name="Wu L."/>
            <person name="Ma J."/>
        </authorList>
    </citation>
    <scope>NUCLEOTIDE SEQUENCE [LARGE SCALE GENOMIC DNA]</scope>
    <source>
        <strain evidence="5">JCM 3399</strain>
    </source>
</reference>
<evidence type="ECO:0000259" key="2">
    <source>
        <dbReference type="Pfam" id="PF00326"/>
    </source>
</evidence>
<dbReference type="SUPFAM" id="SSF53474">
    <property type="entry name" value="alpha/beta-Hydrolases"/>
    <property type="match status" value="1"/>
</dbReference>
<protein>
    <submittedName>
        <fullName evidence="4">Peptidase</fullName>
    </submittedName>
</protein>
<gene>
    <name evidence="4" type="ORF">GCM10010211_29180</name>
</gene>
<organism evidence="4 5">
    <name type="scientific">Streptomyces albospinus</name>
    <dbReference type="NCBI Taxonomy" id="285515"/>
    <lineage>
        <taxon>Bacteria</taxon>
        <taxon>Bacillati</taxon>
        <taxon>Actinomycetota</taxon>
        <taxon>Actinomycetes</taxon>
        <taxon>Kitasatosporales</taxon>
        <taxon>Streptomycetaceae</taxon>
        <taxon>Streptomyces</taxon>
    </lineage>
</organism>
<feature type="compositionally biased region" description="Polar residues" evidence="1">
    <location>
        <begin position="1"/>
        <end position="15"/>
    </location>
</feature>
<feature type="region of interest" description="Disordered" evidence="1">
    <location>
        <begin position="1"/>
        <end position="22"/>
    </location>
</feature>
<dbReference type="Gene3D" id="3.40.50.1820">
    <property type="entry name" value="alpha/beta hydrolase"/>
    <property type="match status" value="1"/>
</dbReference>
<dbReference type="EMBL" id="BMRP01000008">
    <property type="protein sequence ID" value="GGU62306.1"/>
    <property type="molecule type" value="Genomic_DNA"/>
</dbReference>
<dbReference type="SUPFAM" id="SSF82171">
    <property type="entry name" value="DPP6 N-terminal domain-like"/>
    <property type="match status" value="1"/>
</dbReference>
<comment type="caution">
    <text evidence="4">The sequence shown here is derived from an EMBL/GenBank/DDBJ whole genome shotgun (WGS) entry which is preliminary data.</text>
</comment>
<dbReference type="PANTHER" id="PTHR11731">
    <property type="entry name" value="PROTEASE FAMILY S9B,C DIPEPTIDYL-PEPTIDASE IV-RELATED"/>
    <property type="match status" value="1"/>
</dbReference>
<accession>A0ABQ2V1L7</accession>
<dbReference type="Pfam" id="PF00930">
    <property type="entry name" value="DPPIV_N"/>
    <property type="match status" value="1"/>
</dbReference>
<evidence type="ECO:0000256" key="1">
    <source>
        <dbReference type="SAM" id="MobiDB-lite"/>
    </source>
</evidence>
<dbReference type="InterPro" id="IPR011659">
    <property type="entry name" value="WD40"/>
</dbReference>
<evidence type="ECO:0000313" key="4">
    <source>
        <dbReference type="EMBL" id="GGU62306.1"/>
    </source>
</evidence>
<dbReference type="InterPro" id="IPR002469">
    <property type="entry name" value="Peptidase_S9B_N"/>
</dbReference>
<sequence length="722" mass="78096">MEPTARTTQHPQNAPGTVDAAEFPRQFARTRRFSLGVPRQFGVSPDGRRVLFVRTGSGIDPVGRLWQYEDGAERLLADPAVLVGTGAEDVPEDERLRRERARDRTAGVVGYAADDATRVVAFALSGALWAVRTEGGAPFPVPAAGPVVDPRPSPDGRLIAYVSNRSVHVVGLDGDDRQLARAEGPEVSYGLAEYVAAESMGRTRGYWWAPDSRRLLVARVDTSPVERRYLTDPADPARPPQVIRYPSAGTANAEVTLHLLSVDGERTEVTWDRVAYEYLVDARWDAHGPLIAVQSRDQRVLRTLAVDPATGGTEVLHEQTDPAWVEIVPGTPARTSSGALVLPEDDGETRHLTVGGRRVTPAGLQLREVLGIEGESVLFTASEAPEETHVWRHEPGTGNRRLSRGPGRYTGAGRGGTAVVAGLTPRGSEVGVIREGELEPASYEGIASLAEEPVVSPRPVHLPLGERALRAALYLPSWHEEGSGRLPVLLDPYGGPAMQLAVQARGWFTCVSQWFAEQGFAVLVVDGRGTPGRGPAWEKAVHGDQLWPALEDQVAALQAAGARFPDLDLERVAIRGWSFGGFLAAAAVLHRPDVFHAAVAGAPPTDQRMYDTHWKERFLGHPDTHPENYARSSLAGHGHLLSRPLLLIHGLADDNVAAAHTLRFSAELLAAGRPHTVLPLPGATHLPADDAVTENLLHIQRDFLKDALRAREKEIGKRSIGE</sequence>
<dbReference type="RefSeq" id="WP_189299989.1">
    <property type="nucleotide sequence ID" value="NZ_BMRP01000008.1"/>
</dbReference>
<dbReference type="Gene3D" id="2.140.10.30">
    <property type="entry name" value="Dipeptidylpeptidase IV, N-terminal domain"/>
    <property type="match status" value="1"/>
</dbReference>
<dbReference type="Pfam" id="PF07676">
    <property type="entry name" value="PD40"/>
    <property type="match status" value="1"/>
</dbReference>
<feature type="domain" description="Peptidase S9 prolyl oligopeptidase catalytic" evidence="2">
    <location>
        <begin position="510"/>
        <end position="708"/>
    </location>
</feature>
<feature type="domain" description="Dipeptidylpeptidase IV N-terminal" evidence="3">
    <location>
        <begin position="128"/>
        <end position="391"/>
    </location>
</feature>
<evidence type="ECO:0000313" key="5">
    <source>
        <dbReference type="Proteomes" id="UP000654471"/>
    </source>
</evidence>
<dbReference type="InterPro" id="IPR050278">
    <property type="entry name" value="Serine_Prot_S9B/DPPIV"/>
</dbReference>
<feature type="compositionally biased region" description="Basic and acidic residues" evidence="1">
    <location>
        <begin position="386"/>
        <end position="395"/>
    </location>
</feature>